<accession>A0A8S9HMA6</accession>
<sequence length="95" mass="10336">MPRKQTAKTDRPASLAATRASSPSEHGRVAGRVAGELGRDTGQLGRDTGQLARDMGQLAQRARPCRRSTCRRARKFWSALQTVSGECSVRSIQVI</sequence>
<evidence type="ECO:0000256" key="1">
    <source>
        <dbReference type="SAM" id="MobiDB-lite"/>
    </source>
</evidence>
<protein>
    <submittedName>
        <fullName evidence="2">Uncharacterized protein</fullName>
    </submittedName>
</protein>
<evidence type="ECO:0000313" key="3">
    <source>
        <dbReference type="Proteomes" id="UP000712281"/>
    </source>
</evidence>
<dbReference type="EMBL" id="QGKW02001940">
    <property type="protein sequence ID" value="KAF2559605.1"/>
    <property type="molecule type" value="Genomic_DNA"/>
</dbReference>
<organism evidence="2 3">
    <name type="scientific">Brassica cretica</name>
    <name type="common">Mustard</name>
    <dbReference type="NCBI Taxonomy" id="69181"/>
    <lineage>
        <taxon>Eukaryota</taxon>
        <taxon>Viridiplantae</taxon>
        <taxon>Streptophyta</taxon>
        <taxon>Embryophyta</taxon>
        <taxon>Tracheophyta</taxon>
        <taxon>Spermatophyta</taxon>
        <taxon>Magnoliopsida</taxon>
        <taxon>eudicotyledons</taxon>
        <taxon>Gunneridae</taxon>
        <taxon>Pentapetalae</taxon>
        <taxon>rosids</taxon>
        <taxon>malvids</taxon>
        <taxon>Brassicales</taxon>
        <taxon>Brassicaceae</taxon>
        <taxon>Brassiceae</taxon>
        <taxon>Brassica</taxon>
    </lineage>
</organism>
<reference evidence="2" key="1">
    <citation type="submission" date="2019-12" db="EMBL/GenBank/DDBJ databases">
        <title>Genome sequencing and annotation of Brassica cretica.</title>
        <authorList>
            <person name="Studholme D.J."/>
            <person name="Sarris P.F."/>
        </authorList>
    </citation>
    <scope>NUCLEOTIDE SEQUENCE</scope>
    <source>
        <strain evidence="2">PFS-001/15</strain>
        <tissue evidence="2">Leaf</tissue>
    </source>
</reference>
<feature type="region of interest" description="Disordered" evidence="1">
    <location>
        <begin position="1"/>
        <end position="48"/>
    </location>
</feature>
<evidence type="ECO:0000313" key="2">
    <source>
        <dbReference type="EMBL" id="KAF2559605.1"/>
    </source>
</evidence>
<dbReference type="Proteomes" id="UP000712281">
    <property type="component" value="Unassembled WGS sequence"/>
</dbReference>
<dbReference type="AlphaFoldDB" id="A0A8S9HMA6"/>
<proteinExistence type="predicted"/>
<name>A0A8S9HMA6_BRACR</name>
<comment type="caution">
    <text evidence="2">The sequence shown here is derived from an EMBL/GenBank/DDBJ whole genome shotgun (WGS) entry which is preliminary data.</text>
</comment>
<gene>
    <name evidence="2" type="ORF">F2Q68_00015610</name>
</gene>